<dbReference type="InterPro" id="IPR012759">
    <property type="entry name" value="RNA_pol_sigma_RpoH_proteobac"/>
</dbReference>
<comment type="subunit">
    <text evidence="7">Interacts with the RNA polymerase core enzyme.</text>
</comment>
<protein>
    <recommendedName>
        <fullName evidence="7 8">RNA polymerase sigma factor RpoH</fullName>
    </recommendedName>
    <alternativeName>
        <fullName evidence="7">RNA polymerase sigma-32 factor</fullName>
    </alternativeName>
</protein>
<dbReference type="InterPro" id="IPR000943">
    <property type="entry name" value="RNA_pol_sigma70"/>
</dbReference>
<dbReference type="InterPro" id="IPR007627">
    <property type="entry name" value="RNA_pol_sigma70_r2"/>
</dbReference>
<keyword evidence="3 7" id="KW-0346">Stress response</keyword>
<dbReference type="HOGENOM" id="CLU_014793_3_5_6"/>
<feature type="region of interest" description="Sigma-70 factor domain-2" evidence="7">
    <location>
        <begin position="75"/>
        <end position="144"/>
    </location>
</feature>
<keyword evidence="5 7" id="KW-0238">DNA-binding</keyword>
<dbReference type="InterPro" id="IPR013324">
    <property type="entry name" value="RNA_pol_sigma_r3/r4-like"/>
</dbReference>
<dbReference type="GO" id="GO:0003677">
    <property type="term" value="F:DNA binding"/>
    <property type="evidence" value="ECO:0007669"/>
    <property type="project" value="UniProtKB-UniRule"/>
</dbReference>
<feature type="domain" description="RNA polymerase sigma-70" evidence="9">
    <location>
        <begin position="99"/>
        <end position="112"/>
    </location>
</feature>
<keyword evidence="12" id="KW-1185">Reference proteome</keyword>
<keyword evidence="1 7" id="KW-0963">Cytoplasm</keyword>
<name>G4QJN1_GLANF</name>
<dbReference type="STRING" id="1085623.GNIT_0537"/>
<comment type="caution">
    <text evidence="7">Lacks conserved residue(s) required for the propagation of feature annotation.</text>
</comment>
<keyword evidence="4 7" id="KW-0731">Sigma factor</keyword>
<dbReference type="NCBIfam" id="TIGR02937">
    <property type="entry name" value="sigma70-ECF"/>
    <property type="match status" value="1"/>
</dbReference>
<evidence type="ECO:0000256" key="8">
    <source>
        <dbReference type="NCBIfam" id="TIGR02392"/>
    </source>
</evidence>
<dbReference type="CDD" id="cd06171">
    <property type="entry name" value="Sigma70_r4"/>
    <property type="match status" value="1"/>
</dbReference>
<dbReference type="FunFam" id="1.10.10.10:FF:000285">
    <property type="entry name" value="RNA polymerase sigma factor RpoH"/>
    <property type="match status" value="1"/>
</dbReference>
<reference evidence="11 12" key="1">
    <citation type="journal article" date="2011" name="J. Bacteriol.">
        <title>Complete genome sequence of seawater bacterium Glaciecola nitratireducens FR1064T.</title>
        <authorList>
            <person name="Bian F."/>
            <person name="Qin Q.L."/>
            <person name="Xie B.B."/>
            <person name="Shu Y.L."/>
            <person name="Zhang X.Y."/>
            <person name="Yu Y."/>
            <person name="Chen B."/>
            <person name="Chen X.L."/>
            <person name="Zhou B.C."/>
            <person name="Zhang Y.Z."/>
        </authorList>
    </citation>
    <scope>NUCLEOTIDE SEQUENCE [LARGE SCALE GENOMIC DNA]</scope>
    <source>
        <strain evidence="12">JCM 12485 / KCTC 12276 / FR1064</strain>
    </source>
</reference>
<dbReference type="EMBL" id="CP003060">
    <property type="protein sequence ID" value="AEP28691.1"/>
    <property type="molecule type" value="Genomic_DNA"/>
</dbReference>
<dbReference type="SUPFAM" id="SSF88659">
    <property type="entry name" value="Sigma3 and sigma4 domains of RNA polymerase sigma factors"/>
    <property type="match status" value="1"/>
</dbReference>
<keyword evidence="6 7" id="KW-0804">Transcription</keyword>
<organism evidence="11 12">
    <name type="scientific">Glaciecola nitratireducens (strain JCM 12485 / KCTC 12276 / FR1064)</name>
    <dbReference type="NCBI Taxonomy" id="1085623"/>
    <lineage>
        <taxon>Bacteria</taxon>
        <taxon>Pseudomonadati</taxon>
        <taxon>Pseudomonadota</taxon>
        <taxon>Gammaproteobacteria</taxon>
        <taxon>Alteromonadales</taxon>
        <taxon>Alteromonadaceae</taxon>
        <taxon>Brumicola</taxon>
    </lineage>
</organism>
<dbReference type="KEGG" id="gni:GNIT_0537"/>
<dbReference type="InterPro" id="IPR007630">
    <property type="entry name" value="RNA_pol_sigma70_r4"/>
</dbReference>
<dbReference type="GO" id="GO:0006352">
    <property type="term" value="P:DNA-templated transcription initiation"/>
    <property type="evidence" value="ECO:0007669"/>
    <property type="project" value="UniProtKB-UniRule"/>
</dbReference>
<evidence type="ECO:0000313" key="11">
    <source>
        <dbReference type="EMBL" id="AEP28691.1"/>
    </source>
</evidence>
<dbReference type="PANTHER" id="PTHR30376:SF3">
    <property type="entry name" value="RNA POLYMERASE SIGMA FACTOR RPOH"/>
    <property type="match status" value="1"/>
</dbReference>
<feature type="domain" description="RNA polymerase sigma-70" evidence="10">
    <location>
        <begin position="272"/>
        <end position="298"/>
    </location>
</feature>
<dbReference type="NCBIfam" id="TIGR02392">
    <property type="entry name" value="rpoH_proteo"/>
    <property type="match status" value="1"/>
</dbReference>
<dbReference type="Pfam" id="PF04542">
    <property type="entry name" value="Sigma70_r2"/>
    <property type="match status" value="1"/>
</dbReference>
<comment type="similarity">
    <text evidence="7">Belongs to the sigma-70 factor family. RpoH subfamily.</text>
</comment>
<dbReference type="SUPFAM" id="SSF88946">
    <property type="entry name" value="Sigma2 domain of RNA polymerase sigma factors"/>
    <property type="match status" value="1"/>
</dbReference>
<evidence type="ECO:0000259" key="9">
    <source>
        <dbReference type="PROSITE" id="PS00715"/>
    </source>
</evidence>
<dbReference type="GO" id="GO:0009408">
    <property type="term" value="P:response to heat"/>
    <property type="evidence" value="ECO:0007669"/>
    <property type="project" value="UniProtKB-UniRule"/>
</dbReference>
<dbReference type="InterPro" id="IPR013325">
    <property type="entry name" value="RNA_pol_sigma_r2"/>
</dbReference>
<evidence type="ECO:0000256" key="7">
    <source>
        <dbReference type="HAMAP-Rule" id="MF_00961"/>
    </source>
</evidence>
<evidence type="ECO:0000256" key="5">
    <source>
        <dbReference type="ARBA" id="ARBA00023125"/>
    </source>
</evidence>
<dbReference type="AlphaFoldDB" id="G4QJN1"/>
<dbReference type="Proteomes" id="UP000009282">
    <property type="component" value="Chromosome"/>
</dbReference>
<dbReference type="PROSITE" id="PS00716">
    <property type="entry name" value="SIGMA70_2"/>
    <property type="match status" value="1"/>
</dbReference>
<dbReference type="HAMAP" id="MF_00961">
    <property type="entry name" value="Sigma70_RpoH"/>
    <property type="match status" value="1"/>
</dbReference>
<dbReference type="GO" id="GO:0016987">
    <property type="term" value="F:sigma factor activity"/>
    <property type="evidence" value="ECO:0007669"/>
    <property type="project" value="UniProtKB-UniRule"/>
</dbReference>
<evidence type="ECO:0000259" key="10">
    <source>
        <dbReference type="PROSITE" id="PS00716"/>
    </source>
</evidence>
<sequence>MYELFRNPELSLAERSNEVKMSTKMQNLALSVPRSGSIESYVSAVSSINMLTADEEKSLAVRLFDDGDLEAARKLVMSHLRFVVHVAKSYAGYGLPQADLIQEGNIGLMKAVKRFDPSVGVRLVSFAVHWIKAEIHEFVLKNWRIVKVATTKAQRKLFFNLRKAKKRLGWFTHAEVQKVAEELGVSTKEVLQMEARMSSQDAAFDLTNDDDESSAFAPAQYLEDKTTDVEMDVINSDHDKNASDSLYSAIKTLDARSQHIIETRWLSDDKMTLQDLADEYQVSAERVRQIEKNALKKLQAAMV</sequence>
<comment type="subcellular location">
    <subcellularLocation>
        <location evidence="7">Cytoplasm</location>
    </subcellularLocation>
</comment>
<dbReference type="Pfam" id="PF04545">
    <property type="entry name" value="Sigma70_r4"/>
    <property type="match status" value="1"/>
</dbReference>
<feature type="short sequence motif" description="Interaction with polymerase core subunit RpoC" evidence="7">
    <location>
        <begin position="99"/>
        <end position="102"/>
    </location>
</feature>
<dbReference type="FunFam" id="1.20.120.1810:FF:000001">
    <property type="entry name" value="RNA polymerase sigma factor RpoH"/>
    <property type="match status" value="1"/>
</dbReference>
<dbReference type="Gene3D" id="1.20.140.160">
    <property type="match status" value="1"/>
</dbReference>
<evidence type="ECO:0000256" key="4">
    <source>
        <dbReference type="ARBA" id="ARBA00023082"/>
    </source>
</evidence>
<gene>
    <name evidence="7 11" type="primary">rpoH</name>
    <name evidence="11" type="ordered locus">GNIT_0537</name>
</gene>
<dbReference type="PROSITE" id="PS00715">
    <property type="entry name" value="SIGMA70_1"/>
    <property type="match status" value="1"/>
</dbReference>
<evidence type="ECO:0000256" key="1">
    <source>
        <dbReference type="ARBA" id="ARBA00022490"/>
    </source>
</evidence>
<feature type="DNA-binding region" description="H-T-H motif" evidence="7">
    <location>
        <begin position="273"/>
        <end position="292"/>
    </location>
</feature>
<comment type="function">
    <text evidence="7">Sigma factors are initiation factors that promote the attachment of RNA polymerase to specific initiation sites and are then released. This sigma factor is involved in regulation of expression of heat shock genes.</text>
</comment>
<dbReference type="PANTHER" id="PTHR30376">
    <property type="entry name" value="SIGMA FACTOR RPOH HEAT SHOCK RELATED"/>
    <property type="match status" value="1"/>
</dbReference>
<dbReference type="InterPro" id="IPR014284">
    <property type="entry name" value="RNA_pol_sigma-70_dom"/>
</dbReference>
<dbReference type="PRINTS" id="PR00046">
    <property type="entry name" value="SIGMA70FCT"/>
</dbReference>
<evidence type="ECO:0000256" key="2">
    <source>
        <dbReference type="ARBA" id="ARBA00023015"/>
    </source>
</evidence>
<proteinExistence type="inferred from homology"/>
<evidence type="ECO:0000313" key="12">
    <source>
        <dbReference type="Proteomes" id="UP000009282"/>
    </source>
</evidence>
<evidence type="ECO:0000256" key="6">
    <source>
        <dbReference type="ARBA" id="ARBA00023163"/>
    </source>
</evidence>
<accession>G4QJN1</accession>
<dbReference type="Gene3D" id="1.20.120.1810">
    <property type="match status" value="1"/>
</dbReference>
<dbReference type="NCBIfam" id="NF005143">
    <property type="entry name" value="PRK06596.1"/>
    <property type="match status" value="1"/>
</dbReference>
<dbReference type="InterPro" id="IPR050813">
    <property type="entry name" value="Sigma-70_Factor"/>
</dbReference>
<dbReference type="GO" id="GO:0005737">
    <property type="term" value="C:cytoplasm"/>
    <property type="evidence" value="ECO:0007669"/>
    <property type="project" value="UniProtKB-SubCell"/>
</dbReference>
<keyword evidence="2 7" id="KW-0805">Transcription regulation</keyword>
<dbReference type="eggNOG" id="COG0568">
    <property type="taxonomic scope" value="Bacteria"/>
</dbReference>
<evidence type="ECO:0000256" key="3">
    <source>
        <dbReference type="ARBA" id="ARBA00023016"/>
    </source>
</evidence>